<protein>
    <submittedName>
        <fullName evidence="3">Uncharacterized protein</fullName>
    </submittedName>
</protein>
<evidence type="ECO:0000313" key="4">
    <source>
        <dbReference type="Proteomes" id="UP000437068"/>
    </source>
</evidence>
<dbReference type="GO" id="GO:0006310">
    <property type="term" value="P:DNA recombination"/>
    <property type="evidence" value="ECO:0007669"/>
    <property type="project" value="InterPro"/>
</dbReference>
<dbReference type="Proteomes" id="UP000437068">
    <property type="component" value="Unassembled WGS sequence"/>
</dbReference>
<dbReference type="EMBL" id="QXGE01000880">
    <property type="protein sequence ID" value="KAE9301821.1"/>
    <property type="molecule type" value="Genomic_DNA"/>
</dbReference>
<evidence type="ECO:0000313" key="3">
    <source>
        <dbReference type="EMBL" id="KAE9301821.1"/>
    </source>
</evidence>
<reference evidence="3 4" key="1">
    <citation type="submission" date="2018-08" db="EMBL/GenBank/DDBJ databases">
        <title>Genomic investigation of the strawberry pathogen Phytophthora fragariae indicates pathogenicity is determined by transcriptional variation in three key races.</title>
        <authorList>
            <person name="Adams T.M."/>
            <person name="Armitage A.D."/>
            <person name="Sobczyk M.K."/>
            <person name="Bates H.J."/>
            <person name="Dunwell J.M."/>
            <person name="Nellist C.F."/>
            <person name="Harrison R.J."/>
        </authorList>
    </citation>
    <scope>NUCLEOTIDE SEQUENCE [LARGE SCALE GENOMIC DNA]</scope>
    <source>
        <strain evidence="3 4">A4</strain>
    </source>
</reference>
<feature type="compositionally biased region" description="Polar residues" evidence="2">
    <location>
        <begin position="536"/>
        <end position="545"/>
    </location>
</feature>
<keyword evidence="1" id="KW-0175">Coiled coil</keyword>
<evidence type="ECO:0000256" key="1">
    <source>
        <dbReference type="SAM" id="Coils"/>
    </source>
</evidence>
<comment type="caution">
    <text evidence="3">The sequence shown here is derived from an EMBL/GenBank/DDBJ whole genome shotgun (WGS) entry which is preliminary data.</text>
</comment>
<dbReference type="Gene3D" id="1.10.443.10">
    <property type="entry name" value="Intergrase catalytic core"/>
    <property type="match status" value="1"/>
</dbReference>
<organism evidence="3 4">
    <name type="scientific">Phytophthora fragariae</name>
    <dbReference type="NCBI Taxonomy" id="53985"/>
    <lineage>
        <taxon>Eukaryota</taxon>
        <taxon>Sar</taxon>
        <taxon>Stramenopiles</taxon>
        <taxon>Oomycota</taxon>
        <taxon>Peronosporomycetes</taxon>
        <taxon>Peronosporales</taxon>
        <taxon>Peronosporaceae</taxon>
        <taxon>Phytophthora</taxon>
    </lineage>
</organism>
<proteinExistence type="predicted"/>
<dbReference type="AlphaFoldDB" id="A0A6A4D5V4"/>
<feature type="region of interest" description="Disordered" evidence="2">
    <location>
        <begin position="535"/>
        <end position="555"/>
    </location>
</feature>
<accession>A0A6A4D5V4</accession>
<gene>
    <name evidence="3" type="ORF">PF001_g14283</name>
</gene>
<feature type="coiled-coil region" evidence="1">
    <location>
        <begin position="497"/>
        <end position="531"/>
    </location>
</feature>
<evidence type="ECO:0000256" key="2">
    <source>
        <dbReference type="SAM" id="MobiDB-lite"/>
    </source>
</evidence>
<dbReference type="GO" id="GO:0003677">
    <property type="term" value="F:DNA binding"/>
    <property type="evidence" value="ECO:0007669"/>
    <property type="project" value="InterPro"/>
</dbReference>
<sequence length="658" mass="76819">MARAPHGSAAKKECEKCHDTISRSNFSKHAKKCSGIKVRESRSDIRKKSWEKNRLKRVGSQRNKRATKFFQEIQAACVLPKPKPKGITPNKKVAEYDWQKDHPFELLSRHPDVFESVLAKVDKWEVLSKTWFKMLFLQLHPDRSHQLPADWQQEPKKSAILESFKVIRVYMERMLEEDPITVSKERTRIEKYRMYLRTTYKDKVCTWERQCQAARDEKLPAIKTMLDKFAEYKECKTLEEFKEAYNARFAEKEKAYEMKAEAKEDQHVKDRQFHERPSSADPSVSIPFGAYKLEGRKTEVAEGRCYNIHHLVETERPIDALFHLTAWLTYVQDKTDHRWSDSDYVFPALSKISKTVLKTDSALTGCENVRVEWGKKMSEQAFISLLNWAVRDLNRNGQRIRGYIRQEWRDIWFTSHTFRRAGAQYRFMFAAQERRWSLRMVKWWAGWTQNESAETLVRYLLDQTASDEDNQLADCLAPDRDTHTGCPTTYSGKKRNVAVAEAQSSALEKRMKKVEESLRAVEDKIDLLISVLRPTQGHNPMPTTTEQDDEDKTSALPPAKDWKDLFYMYWKEDSSRHLFKPVCQWTNEEQKKSGALPSRLSVTTLIGNDVAEFAAQRGIANPAVVEERTLSEYAAYYKKYWLEDGARNAEFPGLAMLT</sequence>
<name>A0A6A4D5V4_9STRA</name>
<dbReference type="InterPro" id="IPR013762">
    <property type="entry name" value="Integrase-like_cat_sf"/>
</dbReference>
<dbReference type="GO" id="GO:0015074">
    <property type="term" value="P:DNA integration"/>
    <property type="evidence" value="ECO:0007669"/>
    <property type="project" value="InterPro"/>
</dbReference>